<dbReference type="InterPro" id="IPR041492">
    <property type="entry name" value="HAD_2"/>
</dbReference>
<dbReference type="InterPro" id="IPR036412">
    <property type="entry name" value="HAD-like_sf"/>
</dbReference>
<dbReference type="EMBL" id="CP011013">
    <property type="protein sequence ID" value="AJT49767.1"/>
    <property type="molecule type" value="Genomic_DNA"/>
</dbReference>
<reference evidence="1 2" key="1">
    <citation type="journal article" date="2012" name="J. Bacteriol.">
        <title>Genome sequence of Lactobacillus mucosae LM1, isolated from piglet feces.</title>
        <authorList>
            <person name="Lee J.H."/>
            <person name="Valeriano V.D."/>
            <person name="Shin Y.R."/>
            <person name="Chae J.P."/>
            <person name="Kim G.B."/>
            <person name="Ham J.S."/>
            <person name="Chun J."/>
            <person name="Kang D.K."/>
        </authorList>
    </citation>
    <scope>NUCLEOTIDE SEQUENCE [LARGE SCALE GENOMIC DNA]</scope>
    <source>
        <strain evidence="1 2">LM1</strain>
    </source>
</reference>
<dbReference type="PANTHER" id="PTHR43434">
    <property type="entry name" value="PHOSPHOGLYCOLATE PHOSPHATASE"/>
    <property type="match status" value="1"/>
</dbReference>
<dbReference type="SFLD" id="SFLDG01135">
    <property type="entry name" value="C1.5.6:_HAD__Beta-PGM__Phospha"/>
    <property type="match status" value="1"/>
</dbReference>
<dbReference type="InterPro" id="IPR006439">
    <property type="entry name" value="HAD-SF_hydro_IA"/>
</dbReference>
<keyword evidence="1" id="KW-0378">Hydrolase</keyword>
<protein>
    <submittedName>
        <fullName evidence="1">HAD family hydrolase</fullName>
    </submittedName>
</protein>
<dbReference type="GO" id="GO:0008967">
    <property type="term" value="F:phosphoglycolate phosphatase activity"/>
    <property type="evidence" value="ECO:0007669"/>
    <property type="project" value="TreeGrafter"/>
</dbReference>
<evidence type="ECO:0000313" key="2">
    <source>
        <dbReference type="Proteomes" id="UP000003645"/>
    </source>
</evidence>
<dbReference type="AlphaFoldDB" id="A0A0D4CHY5"/>
<keyword evidence="2" id="KW-1185">Reference proteome</keyword>
<dbReference type="Pfam" id="PF13419">
    <property type="entry name" value="HAD_2"/>
    <property type="match status" value="1"/>
</dbReference>
<name>A0A0D4CHY5_LIMMU</name>
<dbReference type="InterPro" id="IPR023198">
    <property type="entry name" value="PGP-like_dom2"/>
</dbReference>
<dbReference type="SFLD" id="SFLDG01129">
    <property type="entry name" value="C1.5:_HAD__Beta-PGM__Phosphata"/>
    <property type="match status" value="1"/>
</dbReference>
<dbReference type="GO" id="GO:0006281">
    <property type="term" value="P:DNA repair"/>
    <property type="evidence" value="ECO:0007669"/>
    <property type="project" value="TreeGrafter"/>
</dbReference>
<dbReference type="Proteomes" id="UP000003645">
    <property type="component" value="Chromosome"/>
</dbReference>
<dbReference type="InterPro" id="IPR023214">
    <property type="entry name" value="HAD_sf"/>
</dbReference>
<dbReference type="OrthoDB" id="9792518at2"/>
<dbReference type="GO" id="GO:0005829">
    <property type="term" value="C:cytosol"/>
    <property type="evidence" value="ECO:0007669"/>
    <property type="project" value="TreeGrafter"/>
</dbReference>
<dbReference type="SUPFAM" id="SSF56784">
    <property type="entry name" value="HAD-like"/>
    <property type="match status" value="1"/>
</dbReference>
<evidence type="ECO:0000313" key="1">
    <source>
        <dbReference type="EMBL" id="AJT49767.1"/>
    </source>
</evidence>
<gene>
    <name evidence="1" type="ORF">LBLM1_00700</name>
</gene>
<sequence>MIKNYIFDIDGTLINTIDMYMPAMIEILEKHGYHTDPADVEQKKHDLFGITGMDALKIAGVADNKLRRQMQQEWFKLAYQREDRIQVFDGIPETLLKLSQSPDIQIAIATSKLRDEYDHHFANLFAFAKLFDIVITSNDTDRHKPDPEPVLAALDQMHAAPETAVYVGDTINDEKAAHAAGVKFAAALYGAATPEKIMDGDFLLHQPTDLLNI</sequence>
<dbReference type="InterPro" id="IPR050155">
    <property type="entry name" value="HAD-like_hydrolase_sf"/>
</dbReference>
<dbReference type="PANTHER" id="PTHR43434:SF26">
    <property type="entry name" value="PYROPHOSPHATASE PPAX"/>
    <property type="match status" value="1"/>
</dbReference>
<dbReference type="RefSeq" id="WP_006500566.1">
    <property type="nucleotide sequence ID" value="NZ_CP011013.1"/>
</dbReference>
<dbReference type="PRINTS" id="PR00413">
    <property type="entry name" value="HADHALOGNASE"/>
</dbReference>
<dbReference type="STRING" id="1130798.LBLM1_00700"/>
<dbReference type="HOGENOM" id="CLU_045011_19_3_9"/>
<accession>A0A0D4CHY5</accession>
<dbReference type="SFLD" id="SFLDS00003">
    <property type="entry name" value="Haloacid_Dehalogenase"/>
    <property type="match status" value="1"/>
</dbReference>
<dbReference type="Gene3D" id="3.40.50.1000">
    <property type="entry name" value="HAD superfamily/HAD-like"/>
    <property type="match status" value="1"/>
</dbReference>
<organism evidence="1 2">
    <name type="scientific">Limosilactobacillus mucosae LM1</name>
    <dbReference type="NCBI Taxonomy" id="1130798"/>
    <lineage>
        <taxon>Bacteria</taxon>
        <taxon>Bacillati</taxon>
        <taxon>Bacillota</taxon>
        <taxon>Bacilli</taxon>
        <taxon>Lactobacillales</taxon>
        <taxon>Lactobacillaceae</taxon>
        <taxon>Limosilactobacillus</taxon>
    </lineage>
</organism>
<dbReference type="NCBIfam" id="TIGR01549">
    <property type="entry name" value="HAD-SF-IA-v1"/>
    <property type="match status" value="1"/>
</dbReference>
<dbReference type="Gene3D" id="1.10.150.240">
    <property type="entry name" value="Putative phosphatase, domain 2"/>
    <property type="match status" value="1"/>
</dbReference>
<proteinExistence type="predicted"/>
<dbReference type="KEGG" id="lmu:LBLM1_00700"/>